<evidence type="ECO:0000256" key="1">
    <source>
        <dbReference type="SAM" id="MobiDB-lite"/>
    </source>
</evidence>
<comment type="caution">
    <text evidence="3">The sequence shown here is derived from an EMBL/GenBank/DDBJ whole genome shotgun (WGS) entry which is preliminary data.</text>
</comment>
<evidence type="ECO:0000259" key="2">
    <source>
        <dbReference type="PROSITE" id="PS50801"/>
    </source>
</evidence>
<dbReference type="AlphaFoldDB" id="A0A919CEN7"/>
<feature type="region of interest" description="Disordered" evidence="1">
    <location>
        <begin position="1"/>
        <end position="22"/>
    </location>
</feature>
<reference evidence="3" key="2">
    <citation type="submission" date="2020-09" db="EMBL/GenBank/DDBJ databases">
        <authorList>
            <person name="Sun Q."/>
            <person name="Ohkuma M."/>
        </authorList>
    </citation>
    <scope>NUCLEOTIDE SEQUENCE</scope>
    <source>
        <strain evidence="3">JCM 4637</strain>
    </source>
</reference>
<dbReference type="CDD" id="cd07043">
    <property type="entry name" value="STAS_anti-anti-sigma_factors"/>
    <property type="match status" value="1"/>
</dbReference>
<accession>A0A919CEN7</accession>
<dbReference type="RefSeq" id="WP_368861149.1">
    <property type="nucleotide sequence ID" value="NZ_BMVC01000019.1"/>
</dbReference>
<evidence type="ECO:0000313" key="4">
    <source>
        <dbReference type="Proteomes" id="UP000638353"/>
    </source>
</evidence>
<gene>
    <name evidence="3" type="ORF">GCM10010334_71600</name>
</gene>
<dbReference type="InterPro" id="IPR002645">
    <property type="entry name" value="STAS_dom"/>
</dbReference>
<feature type="region of interest" description="Disordered" evidence="1">
    <location>
        <begin position="104"/>
        <end position="141"/>
    </location>
</feature>
<dbReference type="Gene3D" id="3.30.750.24">
    <property type="entry name" value="STAS domain"/>
    <property type="match status" value="1"/>
</dbReference>
<dbReference type="SUPFAM" id="SSF52091">
    <property type="entry name" value="SpoIIaa-like"/>
    <property type="match status" value="1"/>
</dbReference>
<organism evidence="3 4">
    <name type="scientific">Streptomyces finlayi</name>
    <dbReference type="NCBI Taxonomy" id="67296"/>
    <lineage>
        <taxon>Bacteria</taxon>
        <taxon>Bacillati</taxon>
        <taxon>Actinomycetota</taxon>
        <taxon>Actinomycetes</taxon>
        <taxon>Kitasatosporales</taxon>
        <taxon>Streptomycetaceae</taxon>
        <taxon>Streptomyces</taxon>
    </lineage>
</organism>
<evidence type="ECO:0000313" key="3">
    <source>
        <dbReference type="EMBL" id="GHD13429.1"/>
    </source>
</evidence>
<feature type="domain" description="STAS" evidence="2">
    <location>
        <begin position="24"/>
        <end position="109"/>
    </location>
</feature>
<dbReference type="PROSITE" id="PS50801">
    <property type="entry name" value="STAS"/>
    <property type="match status" value="1"/>
</dbReference>
<dbReference type="InterPro" id="IPR036513">
    <property type="entry name" value="STAS_dom_sf"/>
</dbReference>
<proteinExistence type="predicted"/>
<dbReference type="Pfam" id="PF01740">
    <property type="entry name" value="STAS"/>
    <property type="match status" value="1"/>
</dbReference>
<reference evidence="3" key="1">
    <citation type="journal article" date="2014" name="Int. J. Syst. Evol. Microbiol.">
        <title>Complete genome sequence of Corynebacterium casei LMG S-19264T (=DSM 44701T), isolated from a smear-ripened cheese.</title>
        <authorList>
            <consortium name="US DOE Joint Genome Institute (JGI-PGF)"/>
            <person name="Walter F."/>
            <person name="Albersmeier A."/>
            <person name="Kalinowski J."/>
            <person name="Ruckert C."/>
        </authorList>
    </citation>
    <scope>NUCLEOTIDE SEQUENCE</scope>
    <source>
        <strain evidence="3">JCM 4637</strain>
    </source>
</reference>
<name>A0A919CEN7_9ACTN</name>
<dbReference type="Proteomes" id="UP000638353">
    <property type="component" value="Unassembled WGS sequence"/>
</dbReference>
<dbReference type="EMBL" id="BMVC01000019">
    <property type="protein sequence ID" value="GHD13429.1"/>
    <property type="molecule type" value="Genomic_DNA"/>
</dbReference>
<protein>
    <recommendedName>
        <fullName evidence="2">STAS domain-containing protein</fullName>
    </recommendedName>
</protein>
<sequence>MGITDREPATANPGHAQHIPGPGLRARTVRLHGFSMAELHGEIDLQSAPEVQDHLDAVIASTGAQMAVDLRRALFLDCIALALLCRAHRHSTEHCGQLHLLRTRPGTARSWTPPGCAPGSTPSALSKKPPRTADSGRPGSA</sequence>